<keyword evidence="2" id="KW-0802">TPR repeat</keyword>
<dbReference type="EMBL" id="JAEKJR010000001">
    <property type="protein sequence ID" value="MBN8429598.1"/>
    <property type="molecule type" value="Genomic_DNA"/>
</dbReference>
<evidence type="ECO:0000256" key="1">
    <source>
        <dbReference type="ARBA" id="ARBA00022679"/>
    </source>
</evidence>
<keyword evidence="1" id="KW-0808">Transferase</keyword>
<evidence type="ECO:0000256" key="2">
    <source>
        <dbReference type="PROSITE-ProRule" id="PRU00339"/>
    </source>
</evidence>
<dbReference type="PROSITE" id="PS50005">
    <property type="entry name" value="TPR"/>
    <property type="match status" value="2"/>
</dbReference>
<keyword evidence="4" id="KW-1185">Reference proteome</keyword>
<dbReference type="Gene3D" id="3.40.50.300">
    <property type="entry name" value="P-loop containing nucleotide triphosphate hydrolases"/>
    <property type="match status" value="1"/>
</dbReference>
<evidence type="ECO:0000313" key="3">
    <source>
        <dbReference type="EMBL" id="MBN8429598.1"/>
    </source>
</evidence>
<comment type="caution">
    <text evidence="3">The sequence shown here is derived from an EMBL/GenBank/DDBJ whole genome shotgun (WGS) entry which is preliminary data.</text>
</comment>
<dbReference type="SUPFAM" id="SSF48452">
    <property type="entry name" value="TPR-like"/>
    <property type="match status" value="1"/>
</dbReference>
<dbReference type="Pfam" id="PF13432">
    <property type="entry name" value="TPR_16"/>
    <property type="match status" value="2"/>
</dbReference>
<dbReference type="InterPro" id="IPR026634">
    <property type="entry name" value="TPST-like"/>
</dbReference>
<dbReference type="InterPro" id="IPR019734">
    <property type="entry name" value="TPR_rpt"/>
</dbReference>
<reference evidence="3 4" key="1">
    <citation type="submission" date="2020-12" db="EMBL/GenBank/DDBJ databases">
        <title>Oil enriched cultivation method for isolating marine PHA-producing bacteria.</title>
        <authorList>
            <person name="Zheng W."/>
            <person name="Yu S."/>
            <person name="Huang Y."/>
        </authorList>
    </citation>
    <scope>NUCLEOTIDE SEQUENCE [LARGE SCALE GENOMIC DNA]</scope>
    <source>
        <strain evidence="3 4">SN0-2</strain>
    </source>
</reference>
<dbReference type="Pfam" id="PF13469">
    <property type="entry name" value="Sulfotransfer_3"/>
    <property type="match status" value="1"/>
</dbReference>
<dbReference type="InterPro" id="IPR011990">
    <property type="entry name" value="TPR-like_helical_dom_sf"/>
</dbReference>
<dbReference type="RefSeq" id="WP_206998390.1">
    <property type="nucleotide sequence ID" value="NZ_JAEKJR010000001.1"/>
</dbReference>
<organism evidence="3 4">
    <name type="scientific">Microbulbifer salipaludis</name>
    <dbReference type="NCBI Taxonomy" id="187980"/>
    <lineage>
        <taxon>Bacteria</taxon>
        <taxon>Pseudomonadati</taxon>
        <taxon>Pseudomonadota</taxon>
        <taxon>Gammaproteobacteria</taxon>
        <taxon>Cellvibrionales</taxon>
        <taxon>Microbulbiferaceae</taxon>
        <taxon>Microbulbifer</taxon>
    </lineage>
</organism>
<dbReference type="SUPFAM" id="SSF52540">
    <property type="entry name" value="P-loop containing nucleoside triphosphate hydrolases"/>
    <property type="match status" value="1"/>
</dbReference>
<protein>
    <submittedName>
        <fullName evidence="3">Sulfotransferase</fullName>
    </submittedName>
</protein>
<evidence type="ECO:0000313" key="4">
    <source>
        <dbReference type="Proteomes" id="UP000664293"/>
    </source>
</evidence>
<dbReference type="PANTHER" id="PTHR12788:SF10">
    <property type="entry name" value="PROTEIN-TYROSINE SULFOTRANSFERASE"/>
    <property type="match status" value="1"/>
</dbReference>
<feature type="repeat" description="TPR" evidence="2">
    <location>
        <begin position="108"/>
        <end position="141"/>
    </location>
</feature>
<dbReference type="InterPro" id="IPR027417">
    <property type="entry name" value="P-loop_NTPase"/>
</dbReference>
<gene>
    <name evidence="3" type="ORF">JF535_01915</name>
</gene>
<dbReference type="SMART" id="SM00028">
    <property type="entry name" value="TPR"/>
    <property type="match status" value="4"/>
</dbReference>
<feature type="repeat" description="TPR" evidence="2">
    <location>
        <begin position="40"/>
        <end position="73"/>
    </location>
</feature>
<name>A0ABS3E309_9GAMM</name>
<dbReference type="Pfam" id="PF13374">
    <property type="entry name" value="TPR_10"/>
    <property type="match status" value="1"/>
</dbReference>
<dbReference type="Gene3D" id="1.25.40.10">
    <property type="entry name" value="Tetratricopeptide repeat domain"/>
    <property type="match status" value="2"/>
</dbReference>
<accession>A0ABS3E309</accession>
<dbReference type="Proteomes" id="UP000664293">
    <property type="component" value="Unassembled WGS sequence"/>
</dbReference>
<sequence>MSDPTIRQQLDLARKAAANRDWRSVSSRCIAVLKADPRQPEAHTLLGLAALEGGNAQIAARALNTALKLDPSFGEARVYLARILAANGQFAEAESEADKCKEQITSDPQLLDTLATLYSHLGRQPQALALYRQALVCAPEDVGILANTAAVQIFLGQRAEAADLLQRALQRSPEHYRCHWLLAKCRHTEDPDEIRGQLGTLRTLAERASPAALPYLHYAAGKLCEDLADWPAAWAHYQAGAGAQRQRLNYRSDEEAGIFDAVREHLGDQWYRNQAAGQDDGETPVFIVGLPRTGSTLVEQILGSHPQVQALGELVQWPLAVKQLAGSRDAALISRDSIAAVAGCSAATLGQRYRQSIAHLRNHQRCFTDKLPGNFLYLPLIARALPGARFVHVTRHPMDAGFAIYKQLFAEAYPWSYDLQELGEYYVQYRQLMQQWQALMPERIYTLDYDQLVADPEGQTRALLDWLGLPFASDCLQFHRSERAAATASAAQVREPIHARSSGRWQKFSTQLQPYRDVLARAGILTDPAG</sequence>
<proteinExistence type="predicted"/>
<dbReference type="PANTHER" id="PTHR12788">
    <property type="entry name" value="PROTEIN-TYROSINE SULFOTRANSFERASE 2"/>
    <property type="match status" value="1"/>
</dbReference>